<dbReference type="InParanoid" id="A0A7M7KV14"/>
<evidence type="ECO:0000313" key="1">
    <source>
        <dbReference type="EnsemblMetazoa" id="XP_022672388"/>
    </source>
</evidence>
<dbReference type="Proteomes" id="UP000594260">
    <property type="component" value="Unplaced"/>
</dbReference>
<proteinExistence type="predicted"/>
<dbReference type="AlphaFoldDB" id="A0A7M7KV14"/>
<dbReference type="EnsemblMetazoa" id="XM_022816653">
    <property type="protein sequence ID" value="XP_022672388"/>
    <property type="gene ID" value="LOC111255025"/>
</dbReference>
<sequence length="109" mass="12552">MYAARNGEQIPCFQRRRGCTSQNYTFVDTRSISGFLLALERGTSTFLEVLIRMPIPVYVPRARHLLRYGLLYNPYENNRALVQHEPIVQVDFELFGDVEDSALSCPHDS</sequence>
<protein>
    <submittedName>
        <fullName evidence="1">Uncharacterized protein</fullName>
    </submittedName>
</protein>
<accession>A0A7M7KV14</accession>
<keyword evidence="2" id="KW-1185">Reference proteome</keyword>
<dbReference type="RefSeq" id="XP_022672388.1">
    <property type="nucleotide sequence ID" value="XM_022816653.1"/>
</dbReference>
<dbReference type="GeneID" id="111255025"/>
<dbReference type="KEGG" id="vde:111255025"/>
<evidence type="ECO:0000313" key="2">
    <source>
        <dbReference type="Proteomes" id="UP000594260"/>
    </source>
</evidence>
<reference evidence="1" key="1">
    <citation type="submission" date="2021-01" db="UniProtKB">
        <authorList>
            <consortium name="EnsemblMetazoa"/>
        </authorList>
    </citation>
    <scope>IDENTIFICATION</scope>
</reference>
<name>A0A7M7KV14_VARDE</name>
<organism evidence="1 2">
    <name type="scientific">Varroa destructor</name>
    <name type="common">Honeybee mite</name>
    <dbReference type="NCBI Taxonomy" id="109461"/>
    <lineage>
        <taxon>Eukaryota</taxon>
        <taxon>Metazoa</taxon>
        <taxon>Ecdysozoa</taxon>
        <taxon>Arthropoda</taxon>
        <taxon>Chelicerata</taxon>
        <taxon>Arachnida</taxon>
        <taxon>Acari</taxon>
        <taxon>Parasitiformes</taxon>
        <taxon>Mesostigmata</taxon>
        <taxon>Gamasina</taxon>
        <taxon>Dermanyssoidea</taxon>
        <taxon>Varroidae</taxon>
        <taxon>Varroa</taxon>
    </lineage>
</organism>